<accession>A0ABU0AB77</accession>
<evidence type="ECO:0000256" key="1">
    <source>
        <dbReference type="ARBA" id="ARBA00001974"/>
    </source>
</evidence>
<evidence type="ECO:0000313" key="7">
    <source>
        <dbReference type="Proteomes" id="UP001238088"/>
    </source>
</evidence>
<evidence type="ECO:0000313" key="6">
    <source>
        <dbReference type="EMBL" id="MDQ0268499.1"/>
    </source>
</evidence>
<dbReference type="EC" id="1.4.99.-" evidence="6"/>
<keyword evidence="3" id="KW-0285">Flavoprotein</keyword>
<dbReference type="Gene3D" id="3.30.9.10">
    <property type="entry name" value="D-Amino Acid Oxidase, subunit A, domain 2"/>
    <property type="match status" value="1"/>
</dbReference>
<dbReference type="Proteomes" id="UP001238088">
    <property type="component" value="Unassembled WGS sequence"/>
</dbReference>
<comment type="caution">
    <text evidence="6">The sequence shown here is derived from an EMBL/GenBank/DDBJ whole genome shotgun (WGS) entry which is preliminary data.</text>
</comment>
<keyword evidence="4 6" id="KW-0560">Oxidoreductase</keyword>
<feature type="domain" description="FAD dependent oxidoreductase" evidence="5">
    <location>
        <begin position="4"/>
        <end position="351"/>
    </location>
</feature>
<gene>
    <name evidence="6" type="ORF">J2S17_000368</name>
</gene>
<dbReference type="GO" id="GO:0016491">
    <property type="term" value="F:oxidoreductase activity"/>
    <property type="evidence" value="ECO:0007669"/>
    <property type="project" value="UniProtKB-KW"/>
</dbReference>
<keyword evidence="7" id="KW-1185">Reference proteome</keyword>
<evidence type="ECO:0000256" key="2">
    <source>
        <dbReference type="ARBA" id="ARBA00009410"/>
    </source>
</evidence>
<dbReference type="SUPFAM" id="SSF51905">
    <property type="entry name" value="FAD/NAD(P)-binding domain"/>
    <property type="match status" value="1"/>
</dbReference>
<dbReference type="Gene3D" id="3.50.50.60">
    <property type="entry name" value="FAD/NAD(P)-binding domain"/>
    <property type="match status" value="1"/>
</dbReference>
<sequence>MKTYIVIGAGILGASTAYHLAKSGENVILMDRQDPGQATEAAAGIVCPWLSQRRNKAWYSLAKNGAKYYAELIPQLERDAEADTGYKKVGAISIHTDEAKLAKMEERVHKRREDAPEIGDIQQLSGKATNELFPPLSADYSSVQVSGAARVNGKLLRKALIQGAEKYGATVIHGEASIAMNERIIIGAKVNGELYKAEKVIVTAGVWAKELFKPLGIDFHVTAQKAQIIHLHLPDTETDDWPVVQPPNNQYILTFDKGKVVVGATHEDEHNFDTRVTAGGLHEVLHKALTSAPGLEHSTVTDTKVGFRPFTPGFLPVIGQLPGYAGLLAANGLGASGLTTGPFLGAQLAKLAKEEELDIDLSLYDIGQAAESCEPISELDSYL</sequence>
<dbReference type="InterPro" id="IPR006076">
    <property type="entry name" value="FAD-dep_OxRdtase"/>
</dbReference>
<dbReference type="Pfam" id="PF01266">
    <property type="entry name" value="DAO"/>
    <property type="match status" value="1"/>
</dbReference>
<dbReference type="SUPFAM" id="SSF54373">
    <property type="entry name" value="FAD-linked reductases, C-terminal domain"/>
    <property type="match status" value="1"/>
</dbReference>
<dbReference type="InterPro" id="IPR036188">
    <property type="entry name" value="FAD/NAD-bd_sf"/>
</dbReference>
<dbReference type="PANTHER" id="PTHR13847">
    <property type="entry name" value="SARCOSINE DEHYDROGENASE-RELATED"/>
    <property type="match status" value="1"/>
</dbReference>
<reference evidence="6 7" key="1">
    <citation type="submission" date="2023-07" db="EMBL/GenBank/DDBJ databases">
        <title>Genomic Encyclopedia of Type Strains, Phase IV (KMG-IV): sequencing the most valuable type-strain genomes for metagenomic binning, comparative biology and taxonomic classification.</title>
        <authorList>
            <person name="Goeker M."/>
        </authorList>
    </citation>
    <scope>NUCLEOTIDE SEQUENCE [LARGE SCALE GENOMIC DNA]</scope>
    <source>
        <strain evidence="6 7">DSM 23494</strain>
    </source>
</reference>
<organism evidence="6 7">
    <name type="scientific">Cytobacillus purgationiresistens</name>
    <dbReference type="NCBI Taxonomy" id="863449"/>
    <lineage>
        <taxon>Bacteria</taxon>
        <taxon>Bacillati</taxon>
        <taxon>Bacillota</taxon>
        <taxon>Bacilli</taxon>
        <taxon>Bacillales</taxon>
        <taxon>Bacillaceae</taxon>
        <taxon>Cytobacillus</taxon>
    </lineage>
</organism>
<dbReference type="PANTHER" id="PTHR13847:SF286">
    <property type="entry name" value="D-AMINO ACID DEHYDROGENASE"/>
    <property type="match status" value="1"/>
</dbReference>
<evidence type="ECO:0000256" key="3">
    <source>
        <dbReference type="ARBA" id="ARBA00022630"/>
    </source>
</evidence>
<name>A0ABU0AB77_9BACI</name>
<proteinExistence type="inferred from homology"/>
<comment type="similarity">
    <text evidence="2">Belongs to the DadA oxidoreductase family.</text>
</comment>
<dbReference type="EMBL" id="JAUSUB010000001">
    <property type="protein sequence ID" value="MDQ0268499.1"/>
    <property type="molecule type" value="Genomic_DNA"/>
</dbReference>
<protein>
    <submittedName>
        <fullName evidence="6">D-amino-acid dehydrogenase</fullName>
        <ecNumber evidence="6">1.4.99.-</ecNumber>
    </submittedName>
</protein>
<evidence type="ECO:0000259" key="5">
    <source>
        <dbReference type="Pfam" id="PF01266"/>
    </source>
</evidence>
<dbReference type="RefSeq" id="WP_307471298.1">
    <property type="nucleotide sequence ID" value="NZ_JAUSUB010000001.1"/>
</dbReference>
<comment type="cofactor">
    <cofactor evidence="1">
        <name>FAD</name>
        <dbReference type="ChEBI" id="CHEBI:57692"/>
    </cofactor>
</comment>
<evidence type="ECO:0000256" key="4">
    <source>
        <dbReference type="ARBA" id="ARBA00023002"/>
    </source>
</evidence>